<dbReference type="InterPro" id="IPR043131">
    <property type="entry name" value="BCAT-like_N"/>
</dbReference>
<dbReference type="Pfam" id="PF01063">
    <property type="entry name" value="Aminotran_4"/>
    <property type="match status" value="1"/>
</dbReference>
<proteinExistence type="predicted"/>
<keyword evidence="2" id="KW-1185">Reference proteome</keyword>
<name>A0A9W8IC54_9FUNG</name>
<dbReference type="Gene3D" id="3.20.10.10">
    <property type="entry name" value="D-amino Acid Aminotransferase, subunit A, domain 2"/>
    <property type="match status" value="1"/>
</dbReference>
<dbReference type="OrthoDB" id="59470at2759"/>
<evidence type="ECO:0000313" key="2">
    <source>
        <dbReference type="Proteomes" id="UP001139887"/>
    </source>
</evidence>
<protein>
    <recommendedName>
        <fullName evidence="3">D-aminoacid aminotransferase-like PLP-dependent enzyme</fullName>
    </recommendedName>
</protein>
<dbReference type="GO" id="GO:0003824">
    <property type="term" value="F:catalytic activity"/>
    <property type="evidence" value="ECO:0007669"/>
    <property type="project" value="InterPro"/>
</dbReference>
<dbReference type="InterPro" id="IPR043132">
    <property type="entry name" value="BCAT-like_C"/>
</dbReference>
<organism evidence="1 2">
    <name type="scientific">Coemansia brasiliensis</name>
    <dbReference type="NCBI Taxonomy" id="2650707"/>
    <lineage>
        <taxon>Eukaryota</taxon>
        <taxon>Fungi</taxon>
        <taxon>Fungi incertae sedis</taxon>
        <taxon>Zoopagomycota</taxon>
        <taxon>Kickxellomycotina</taxon>
        <taxon>Kickxellomycetes</taxon>
        <taxon>Kickxellales</taxon>
        <taxon>Kickxellaceae</taxon>
        <taxon>Coemansia</taxon>
    </lineage>
</organism>
<gene>
    <name evidence="1" type="ORF">IWW36_002363</name>
</gene>
<reference evidence="1" key="1">
    <citation type="submission" date="2022-07" db="EMBL/GenBank/DDBJ databases">
        <title>Phylogenomic reconstructions and comparative analyses of Kickxellomycotina fungi.</title>
        <authorList>
            <person name="Reynolds N.K."/>
            <person name="Stajich J.E."/>
            <person name="Barry K."/>
            <person name="Grigoriev I.V."/>
            <person name="Crous P."/>
            <person name="Smith M.E."/>
        </authorList>
    </citation>
    <scope>NUCLEOTIDE SEQUENCE</scope>
    <source>
        <strain evidence="1">NRRL 1566</strain>
    </source>
</reference>
<sequence length="292" mass="33413">MSTKSLIVDYDFATGKTCEHESDQSAKDFMLLGGSGVYTTMRTACNGQRVFLLTDHMQRISNSYKQVLGSTLEPNYWRSLLLPLLKRGLSKVHGESKITVLVGKENLQVQFIELNRPTDSHCWIRLISGHREDPEAKDLKWVHKRERLEQLIKPPVNEVVLVSWNEKRFFEGLSSNFFAVRQIATDSVPTFRNYKVISAPLNSVLLGTIMKLVLRICEEDAISVEFVPQLEPELWAGAFVTSTSRLVLPIENIVFGDDGQYEQRLSRDNPLVMHLKLRVEQLMTEQSEVVYK</sequence>
<dbReference type="PANTHER" id="PTHR47703">
    <property type="entry name" value="D-AMINOACID AMINOTRANSFERASE-LIKE PLP-DEPENDENT ENZYMES SUPERFAMILY PROTEIN"/>
    <property type="match status" value="1"/>
</dbReference>
<evidence type="ECO:0000313" key="1">
    <source>
        <dbReference type="EMBL" id="KAJ2849810.1"/>
    </source>
</evidence>
<dbReference type="PANTHER" id="PTHR47703:SF2">
    <property type="entry name" value="D-AMINOACID AMINOTRANSFERASE-LIKE PLP-DEPENDENT ENZYMES SUPERFAMILY PROTEIN"/>
    <property type="match status" value="1"/>
</dbReference>
<dbReference type="InterPro" id="IPR001544">
    <property type="entry name" value="Aminotrans_IV"/>
</dbReference>
<dbReference type="EMBL" id="JANBUW010000057">
    <property type="protein sequence ID" value="KAJ2849810.1"/>
    <property type="molecule type" value="Genomic_DNA"/>
</dbReference>
<comment type="caution">
    <text evidence="1">The sequence shown here is derived from an EMBL/GenBank/DDBJ whole genome shotgun (WGS) entry which is preliminary data.</text>
</comment>
<evidence type="ECO:0008006" key="3">
    <source>
        <dbReference type="Google" id="ProtNLM"/>
    </source>
</evidence>
<accession>A0A9W8IC54</accession>
<dbReference type="Proteomes" id="UP001139887">
    <property type="component" value="Unassembled WGS sequence"/>
</dbReference>
<dbReference type="SUPFAM" id="SSF56752">
    <property type="entry name" value="D-aminoacid aminotransferase-like PLP-dependent enzymes"/>
    <property type="match status" value="1"/>
</dbReference>
<dbReference type="InterPro" id="IPR036038">
    <property type="entry name" value="Aminotransferase-like"/>
</dbReference>
<dbReference type="Gene3D" id="3.30.470.10">
    <property type="match status" value="1"/>
</dbReference>
<dbReference type="AlphaFoldDB" id="A0A9W8IC54"/>